<reference evidence="1" key="1">
    <citation type="submission" date="2014-09" db="EMBL/GenBank/DDBJ databases">
        <authorList>
            <person name="Magalhaes I.L.F."/>
            <person name="Oliveira U."/>
            <person name="Santos F.R."/>
            <person name="Vidigal T.H.D.A."/>
            <person name="Brescovit A.D."/>
            <person name="Santos A.J."/>
        </authorList>
    </citation>
    <scope>NUCLEOTIDE SEQUENCE</scope>
    <source>
        <tissue evidence="1">Shoot tissue taken approximately 20 cm above the soil surface</tissue>
    </source>
</reference>
<evidence type="ECO:0000313" key="1">
    <source>
        <dbReference type="EMBL" id="JAD46750.1"/>
    </source>
</evidence>
<dbReference type="EMBL" id="GBRH01251145">
    <property type="protein sequence ID" value="JAD46750.1"/>
    <property type="molecule type" value="Transcribed_RNA"/>
</dbReference>
<dbReference type="AlphaFoldDB" id="A0A0A9ACQ8"/>
<protein>
    <submittedName>
        <fullName evidence="1">Uncharacterized protein</fullName>
    </submittedName>
</protein>
<organism evidence="1">
    <name type="scientific">Arundo donax</name>
    <name type="common">Giant reed</name>
    <name type="synonym">Donax arundinaceus</name>
    <dbReference type="NCBI Taxonomy" id="35708"/>
    <lineage>
        <taxon>Eukaryota</taxon>
        <taxon>Viridiplantae</taxon>
        <taxon>Streptophyta</taxon>
        <taxon>Embryophyta</taxon>
        <taxon>Tracheophyta</taxon>
        <taxon>Spermatophyta</taxon>
        <taxon>Magnoliopsida</taxon>
        <taxon>Liliopsida</taxon>
        <taxon>Poales</taxon>
        <taxon>Poaceae</taxon>
        <taxon>PACMAD clade</taxon>
        <taxon>Arundinoideae</taxon>
        <taxon>Arundineae</taxon>
        <taxon>Arundo</taxon>
    </lineage>
</organism>
<sequence length="33" mass="3712">MLGQILRALHLCSCSTYTANLHHRIRATGQTNM</sequence>
<reference evidence="1" key="2">
    <citation type="journal article" date="2015" name="Data Brief">
        <title>Shoot transcriptome of the giant reed, Arundo donax.</title>
        <authorList>
            <person name="Barrero R.A."/>
            <person name="Guerrero F.D."/>
            <person name="Moolhuijzen P."/>
            <person name="Goolsby J.A."/>
            <person name="Tidwell J."/>
            <person name="Bellgard S.E."/>
            <person name="Bellgard M.I."/>
        </authorList>
    </citation>
    <scope>NUCLEOTIDE SEQUENCE</scope>
    <source>
        <tissue evidence="1">Shoot tissue taken approximately 20 cm above the soil surface</tissue>
    </source>
</reference>
<name>A0A0A9ACQ8_ARUDO</name>
<proteinExistence type="predicted"/>
<accession>A0A0A9ACQ8</accession>